<dbReference type="PANTHER" id="PTHR10515">
    <property type="entry name" value="THYMIDINE PHOSPHORYLASE"/>
    <property type="match status" value="1"/>
</dbReference>
<dbReference type="Pfam" id="PF07831">
    <property type="entry name" value="PYNP_C"/>
    <property type="match status" value="1"/>
</dbReference>
<reference evidence="6 7" key="1">
    <citation type="submission" date="2019-07" db="EMBL/GenBank/DDBJ databases">
        <title>Tomitella cavernea sp. nov., an actinomycete isolated from soil.</title>
        <authorList>
            <person name="Cheng J."/>
        </authorList>
    </citation>
    <scope>NUCLEOTIDE SEQUENCE [LARGE SCALE GENOMIC DNA]</scope>
    <source>
        <strain evidence="6 7">HY188</strain>
    </source>
</reference>
<dbReference type="KEGG" id="toy:FO059_04590"/>
<proteinExistence type="inferred from homology"/>
<gene>
    <name evidence="6" type="ORF">FO059_04590</name>
</gene>
<dbReference type="SMART" id="SM00941">
    <property type="entry name" value="PYNP_C"/>
    <property type="match status" value="1"/>
</dbReference>
<dbReference type="Pfam" id="PF02885">
    <property type="entry name" value="Glycos_trans_3N"/>
    <property type="match status" value="1"/>
</dbReference>
<dbReference type="Gene3D" id="1.20.970.10">
    <property type="entry name" value="Transferase, Pyrimidine Nucleoside Phosphorylase, Chain C"/>
    <property type="match status" value="1"/>
</dbReference>
<dbReference type="InterPro" id="IPR036566">
    <property type="entry name" value="PYNP-like_C_sf"/>
</dbReference>
<dbReference type="InterPro" id="IPR036320">
    <property type="entry name" value="Glycosyl_Trfase_fam3_N_dom_sf"/>
</dbReference>
<dbReference type="InterPro" id="IPR017459">
    <property type="entry name" value="Glycosyl_Trfase_fam3_N_dom"/>
</dbReference>
<dbReference type="GO" id="GO:0005829">
    <property type="term" value="C:cytosol"/>
    <property type="evidence" value="ECO:0007669"/>
    <property type="project" value="TreeGrafter"/>
</dbReference>
<evidence type="ECO:0000259" key="5">
    <source>
        <dbReference type="SMART" id="SM00941"/>
    </source>
</evidence>
<keyword evidence="7" id="KW-1185">Reference proteome</keyword>
<dbReference type="OrthoDB" id="9763887at2"/>
<evidence type="ECO:0000256" key="2">
    <source>
        <dbReference type="ARBA" id="ARBA00011738"/>
    </source>
</evidence>
<evidence type="ECO:0000256" key="4">
    <source>
        <dbReference type="ARBA" id="ARBA00022679"/>
    </source>
</evidence>
<dbReference type="PIRSF" id="PIRSF000478">
    <property type="entry name" value="TP_PyNP"/>
    <property type="match status" value="1"/>
</dbReference>
<sequence length="438" mass="44291">MDPVAVIARKRDGHELTDAEIRWAVAAYTSGAFADVQMAALLMAIVLRGMSAAETASLESAMRASGTTADLTGLRRGGARLPTADKHSTGGVGDKITLPLAPLVAACGAAVPQLSGRALGHTGGTLDKLESIPGWRADVPMRAFRRQLEDVGAVVCAAGADLAPADRAMYALRDITGTVESIPLIAASIMSKKLAEGSEALVLDVKVGSGAFMTDAGSARELARTMVRLGTDAGVRTTALLTAMDTPLGRTVGNALEVAEAVEVLAGGGPPDVVELTVALAREMLATAGLDSADPAARLADGAAMDRWRRMISAQGGDPDAPLPAARHVDTVRAEPGAAGVVTRLDARAVGEAARILGAGRRGPGDRVQAGAGIEIHARPGERVAAGGRLLSLHTDAPERFAAAREALAGAIDIGPRGPAGVDAGAGGAGPLVLGRVT</sequence>
<comment type="subunit">
    <text evidence="2">Homodimer.</text>
</comment>
<feature type="domain" description="Pyrimidine nucleoside phosphorylase C-terminal" evidence="5">
    <location>
        <begin position="341"/>
        <end position="415"/>
    </location>
</feature>
<dbReference type="NCBIfam" id="NF004490">
    <property type="entry name" value="PRK05820.1"/>
    <property type="match status" value="1"/>
</dbReference>
<dbReference type="GO" id="GO:0009032">
    <property type="term" value="F:thymidine phosphorylase activity"/>
    <property type="evidence" value="ECO:0007669"/>
    <property type="project" value="UniProtKB-EC"/>
</dbReference>
<reference evidence="6 7" key="2">
    <citation type="submission" date="2019-07" db="EMBL/GenBank/DDBJ databases">
        <authorList>
            <person name="Huang Y."/>
        </authorList>
    </citation>
    <scope>NUCLEOTIDE SEQUENCE [LARGE SCALE GENOMIC DNA]</scope>
    <source>
        <strain evidence="6 7">HY188</strain>
    </source>
</reference>
<dbReference type="SUPFAM" id="SSF52418">
    <property type="entry name" value="Nucleoside phosphorylase/phosphoribosyltransferase catalytic domain"/>
    <property type="match status" value="1"/>
</dbReference>
<dbReference type="InterPro" id="IPR018090">
    <property type="entry name" value="Pyrmidine_PPas_bac/euk"/>
</dbReference>
<dbReference type="PROSITE" id="PS00647">
    <property type="entry name" value="THYMID_PHOSPHORYLASE"/>
    <property type="match status" value="1"/>
</dbReference>
<evidence type="ECO:0000313" key="7">
    <source>
        <dbReference type="Proteomes" id="UP000317344"/>
    </source>
</evidence>
<dbReference type="GO" id="GO:0004645">
    <property type="term" value="F:1,4-alpha-oligoglucan phosphorylase activity"/>
    <property type="evidence" value="ECO:0007669"/>
    <property type="project" value="InterPro"/>
</dbReference>
<comment type="similarity">
    <text evidence="1">Belongs to the thymidine/pyrimidine-nucleoside phosphorylase family.</text>
</comment>
<keyword evidence="4 6" id="KW-0808">Transferase</keyword>
<dbReference type="SUPFAM" id="SSF47648">
    <property type="entry name" value="Nucleoside phosphorylase/phosphoribosyltransferase N-terminal domain"/>
    <property type="match status" value="1"/>
</dbReference>
<evidence type="ECO:0000256" key="1">
    <source>
        <dbReference type="ARBA" id="ARBA00006915"/>
    </source>
</evidence>
<dbReference type="Gene3D" id="3.40.1030.10">
    <property type="entry name" value="Nucleoside phosphorylase/phosphoribosyltransferase catalytic domain"/>
    <property type="match status" value="1"/>
</dbReference>
<dbReference type="Proteomes" id="UP000317344">
    <property type="component" value="Chromosome"/>
</dbReference>
<dbReference type="NCBIfam" id="TIGR02644">
    <property type="entry name" value="Y_phosphoryl"/>
    <property type="match status" value="1"/>
</dbReference>
<organism evidence="6 7">
    <name type="scientific">Tomitella fengzijianii</name>
    <dbReference type="NCBI Taxonomy" id="2597660"/>
    <lineage>
        <taxon>Bacteria</taxon>
        <taxon>Bacillati</taxon>
        <taxon>Actinomycetota</taxon>
        <taxon>Actinomycetes</taxon>
        <taxon>Mycobacteriales</taxon>
        <taxon>Tomitella</taxon>
    </lineage>
</organism>
<dbReference type="InterPro" id="IPR013102">
    <property type="entry name" value="PYNP_C"/>
</dbReference>
<evidence type="ECO:0000256" key="3">
    <source>
        <dbReference type="ARBA" id="ARBA00022676"/>
    </source>
</evidence>
<accession>A0A516X0Z7</accession>
<dbReference type="InterPro" id="IPR035902">
    <property type="entry name" value="Nuc_phospho_transferase"/>
</dbReference>
<dbReference type="Gene3D" id="3.90.1170.30">
    <property type="entry name" value="Pyrimidine nucleoside phosphorylase-like, C-terminal domain"/>
    <property type="match status" value="1"/>
</dbReference>
<keyword evidence="3 6" id="KW-0328">Glycosyltransferase</keyword>
<dbReference type="InterPro" id="IPR000053">
    <property type="entry name" value="Thymidine/pyrmidine_PPase"/>
</dbReference>
<dbReference type="InterPro" id="IPR017872">
    <property type="entry name" value="Pyrmidine_PPase_CS"/>
</dbReference>
<dbReference type="GO" id="GO:0006206">
    <property type="term" value="P:pyrimidine nucleobase metabolic process"/>
    <property type="evidence" value="ECO:0007669"/>
    <property type="project" value="InterPro"/>
</dbReference>
<dbReference type="GO" id="GO:0006213">
    <property type="term" value="P:pyrimidine nucleoside metabolic process"/>
    <property type="evidence" value="ECO:0007669"/>
    <property type="project" value="InterPro"/>
</dbReference>
<dbReference type="SUPFAM" id="SSF54680">
    <property type="entry name" value="Pyrimidine nucleoside phosphorylase C-terminal domain"/>
    <property type="match status" value="1"/>
</dbReference>
<evidence type="ECO:0000313" key="6">
    <source>
        <dbReference type="EMBL" id="QDQ96755.1"/>
    </source>
</evidence>
<dbReference type="Pfam" id="PF00591">
    <property type="entry name" value="Glycos_transf_3"/>
    <property type="match status" value="1"/>
</dbReference>
<dbReference type="PANTHER" id="PTHR10515:SF0">
    <property type="entry name" value="THYMIDINE PHOSPHORYLASE"/>
    <property type="match status" value="1"/>
</dbReference>
<name>A0A516X0Z7_9ACTN</name>
<dbReference type="RefSeq" id="WP_143906756.1">
    <property type="nucleotide sequence ID" value="NZ_CP041765.1"/>
</dbReference>
<dbReference type="InterPro" id="IPR000312">
    <property type="entry name" value="Glycosyl_Trfase_fam3"/>
</dbReference>
<dbReference type="AlphaFoldDB" id="A0A516X0Z7"/>
<protein>
    <submittedName>
        <fullName evidence="6">Thymidine phosphorylase</fullName>
        <ecNumber evidence="6">2.4.2.4</ecNumber>
    </submittedName>
</protein>
<dbReference type="FunFam" id="3.40.1030.10:FF:000003">
    <property type="entry name" value="Pyrimidine-nucleoside phosphorylase"/>
    <property type="match status" value="1"/>
</dbReference>
<dbReference type="EMBL" id="CP041765">
    <property type="protein sequence ID" value="QDQ96755.1"/>
    <property type="molecule type" value="Genomic_DNA"/>
</dbReference>
<dbReference type="EC" id="2.4.2.4" evidence="6"/>